<keyword evidence="10" id="KW-1185">Reference proteome</keyword>
<evidence type="ECO:0000313" key="10">
    <source>
        <dbReference type="Proteomes" id="UP000249590"/>
    </source>
</evidence>
<feature type="transmembrane region" description="Helical" evidence="8">
    <location>
        <begin position="103"/>
        <end position="124"/>
    </location>
</feature>
<feature type="transmembrane region" description="Helical" evidence="8">
    <location>
        <begin position="39"/>
        <end position="62"/>
    </location>
</feature>
<evidence type="ECO:0000256" key="1">
    <source>
        <dbReference type="ARBA" id="ARBA00004651"/>
    </source>
</evidence>
<feature type="transmembrane region" description="Helical" evidence="8">
    <location>
        <begin position="226"/>
        <end position="247"/>
    </location>
</feature>
<evidence type="ECO:0000313" key="9">
    <source>
        <dbReference type="EMBL" id="RAI04183.1"/>
    </source>
</evidence>
<evidence type="ECO:0000256" key="4">
    <source>
        <dbReference type="ARBA" id="ARBA00022475"/>
    </source>
</evidence>
<dbReference type="RefSeq" id="WP_111343448.1">
    <property type="nucleotide sequence ID" value="NZ_QHHQ01000001.1"/>
</dbReference>
<dbReference type="OrthoDB" id="5195497at2"/>
<evidence type="ECO:0000256" key="8">
    <source>
        <dbReference type="RuleBase" id="RU363041"/>
    </source>
</evidence>
<keyword evidence="6 8" id="KW-1133">Transmembrane helix</keyword>
<sequence length="250" mass="25923">MEATVITVLLVLSTIFVGSVMKGAIGIGLPLLATPVLSMYLGVPAAVSIVSIPIVATNFGQVVKFRRELPRQRYLAPFLAAGAVGVVVGTVVLVNAPVALLEIGLGGAVLTYLAIQTFLPPLVIPDRLSRTLGGPVGFLTGLLQGAVGISSVVSITFLQALKLERPAFVGSISAMFLMFSAIQIVALMVEGTMTLERAGLGILSLLAAAVGMAVGDRFASRMTVTIFRRAIFAMLAFLAAMLVANGITLL</sequence>
<comment type="subcellular location">
    <subcellularLocation>
        <location evidence="1 8">Cell membrane</location>
        <topology evidence="1 8">Multi-pass membrane protein</topology>
    </subcellularLocation>
</comment>
<dbReference type="Proteomes" id="UP000249590">
    <property type="component" value="Unassembled WGS sequence"/>
</dbReference>
<keyword evidence="3" id="KW-0813">Transport</keyword>
<dbReference type="AlphaFoldDB" id="A0A8B2NXU3"/>
<accession>A0A8B2NXU3</accession>
<dbReference type="PANTHER" id="PTHR30269">
    <property type="entry name" value="TRANSMEMBRANE PROTEIN YFCA"/>
    <property type="match status" value="1"/>
</dbReference>
<feature type="transmembrane region" description="Helical" evidence="8">
    <location>
        <begin position="136"/>
        <end position="161"/>
    </location>
</feature>
<evidence type="ECO:0000256" key="3">
    <source>
        <dbReference type="ARBA" id="ARBA00022448"/>
    </source>
</evidence>
<evidence type="ECO:0000256" key="7">
    <source>
        <dbReference type="ARBA" id="ARBA00023136"/>
    </source>
</evidence>
<dbReference type="InterPro" id="IPR052017">
    <property type="entry name" value="TSUP"/>
</dbReference>
<evidence type="ECO:0000256" key="6">
    <source>
        <dbReference type="ARBA" id="ARBA00022989"/>
    </source>
</evidence>
<comment type="caution">
    <text evidence="9">The sequence shown here is derived from an EMBL/GenBank/DDBJ whole genome shotgun (WGS) entry which is preliminary data.</text>
</comment>
<dbReference type="InterPro" id="IPR002781">
    <property type="entry name" value="TM_pro_TauE-like"/>
</dbReference>
<feature type="transmembrane region" description="Helical" evidence="8">
    <location>
        <begin position="7"/>
        <end position="33"/>
    </location>
</feature>
<dbReference type="Pfam" id="PF01925">
    <property type="entry name" value="TauE"/>
    <property type="match status" value="1"/>
</dbReference>
<comment type="similarity">
    <text evidence="2 8">Belongs to the 4-toluene sulfonate uptake permease (TSUP) (TC 2.A.102) family.</text>
</comment>
<dbReference type="GO" id="GO:0005886">
    <property type="term" value="C:plasma membrane"/>
    <property type="evidence" value="ECO:0007669"/>
    <property type="project" value="UniProtKB-SubCell"/>
</dbReference>
<organism evidence="9 10">
    <name type="scientific">Acuticoccus sediminis</name>
    <dbReference type="NCBI Taxonomy" id="2184697"/>
    <lineage>
        <taxon>Bacteria</taxon>
        <taxon>Pseudomonadati</taxon>
        <taxon>Pseudomonadota</taxon>
        <taxon>Alphaproteobacteria</taxon>
        <taxon>Hyphomicrobiales</taxon>
        <taxon>Amorphaceae</taxon>
        <taxon>Acuticoccus</taxon>
    </lineage>
</organism>
<keyword evidence="5 8" id="KW-0812">Transmembrane</keyword>
<feature type="transmembrane region" description="Helical" evidence="8">
    <location>
        <begin position="198"/>
        <end position="214"/>
    </location>
</feature>
<gene>
    <name evidence="9" type="ORF">DLJ53_06970</name>
</gene>
<evidence type="ECO:0000256" key="5">
    <source>
        <dbReference type="ARBA" id="ARBA00022692"/>
    </source>
</evidence>
<keyword evidence="7 8" id="KW-0472">Membrane</keyword>
<protein>
    <recommendedName>
        <fullName evidence="8">Probable membrane transporter protein</fullName>
    </recommendedName>
</protein>
<dbReference type="PANTHER" id="PTHR30269:SF32">
    <property type="entry name" value="MEMBRANE TRANSPORTER PROTEIN-RELATED"/>
    <property type="match status" value="1"/>
</dbReference>
<feature type="transmembrane region" description="Helical" evidence="8">
    <location>
        <begin position="167"/>
        <end position="189"/>
    </location>
</feature>
<reference evidence="9 10" key="1">
    <citation type="submission" date="2018-05" db="EMBL/GenBank/DDBJ databases">
        <title>Acuticoccus sediminis sp. nov., isolated from deep-sea sediment of Indian Ocean.</title>
        <authorList>
            <person name="Liu X."/>
            <person name="Lai Q."/>
            <person name="Du Y."/>
            <person name="Sun F."/>
            <person name="Zhang X."/>
            <person name="Wang S."/>
            <person name="Shao Z."/>
        </authorList>
    </citation>
    <scope>NUCLEOTIDE SEQUENCE [LARGE SCALE GENOMIC DNA]</scope>
    <source>
        <strain evidence="9 10">PTG4-2</strain>
    </source>
</reference>
<keyword evidence="4 8" id="KW-1003">Cell membrane</keyword>
<name>A0A8B2NXU3_9HYPH</name>
<evidence type="ECO:0000256" key="2">
    <source>
        <dbReference type="ARBA" id="ARBA00009142"/>
    </source>
</evidence>
<proteinExistence type="inferred from homology"/>
<feature type="transmembrane region" description="Helical" evidence="8">
    <location>
        <begin position="74"/>
        <end position="97"/>
    </location>
</feature>
<dbReference type="EMBL" id="QHHQ01000001">
    <property type="protein sequence ID" value="RAI04183.1"/>
    <property type="molecule type" value="Genomic_DNA"/>
</dbReference>